<sequence length="155" mass="16760">MKLTLPVATVATLFFASSAYARCQPCFGGEKWFTLRGDSWPEEINPKNQIVLSITGDLHTNDVNGNCEVEFAAAAKSKNEMKWKVSLAGAVAPDISLPFVQSTDKDIKFATFLPPDLASLGAPSDVQLTVKVSCTVNGNREPSRVLCVKGKIRTI</sequence>
<proteinExistence type="predicted"/>
<dbReference type="EMBL" id="JAAAHY010000246">
    <property type="protein sequence ID" value="KAF9965527.1"/>
    <property type="molecule type" value="Genomic_DNA"/>
</dbReference>
<dbReference type="Proteomes" id="UP000738359">
    <property type="component" value="Unassembled WGS sequence"/>
</dbReference>
<organism evidence="2 3">
    <name type="scientific">Mortierella alpina</name>
    <name type="common">Oleaginous fungus</name>
    <name type="synonym">Mortierella renispora</name>
    <dbReference type="NCBI Taxonomy" id="64518"/>
    <lineage>
        <taxon>Eukaryota</taxon>
        <taxon>Fungi</taxon>
        <taxon>Fungi incertae sedis</taxon>
        <taxon>Mucoromycota</taxon>
        <taxon>Mortierellomycotina</taxon>
        <taxon>Mortierellomycetes</taxon>
        <taxon>Mortierellales</taxon>
        <taxon>Mortierellaceae</taxon>
        <taxon>Mortierella</taxon>
    </lineage>
</organism>
<keyword evidence="1" id="KW-0732">Signal</keyword>
<evidence type="ECO:0000256" key="1">
    <source>
        <dbReference type="SAM" id="SignalP"/>
    </source>
</evidence>
<gene>
    <name evidence="2" type="ORF">BGZ70_004663</name>
</gene>
<evidence type="ECO:0000313" key="2">
    <source>
        <dbReference type="EMBL" id="KAF9965527.1"/>
    </source>
</evidence>
<feature type="signal peptide" evidence="1">
    <location>
        <begin position="1"/>
        <end position="23"/>
    </location>
</feature>
<evidence type="ECO:0000313" key="3">
    <source>
        <dbReference type="Proteomes" id="UP000738359"/>
    </source>
</evidence>
<accession>A0A9P6J9X0</accession>
<name>A0A9P6J9X0_MORAP</name>
<dbReference type="OrthoDB" id="2331889at2759"/>
<protein>
    <submittedName>
        <fullName evidence="2">Uncharacterized protein</fullName>
    </submittedName>
</protein>
<dbReference type="AlphaFoldDB" id="A0A9P6J9X0"/>
<feature type="chain" id="PRO_5040131202" evidence="1">
    <location>
        <begin position="24"/>
        <end position="155"/>
    </location>
</feature>
<comment type="caution">
    <text evidence="2">The sequence shown here is derived from an EMBL/GenBank/DDBJ whole genome shotgun (WGS) entry which is preliminary data.</text>
</comment>
<reference evidence="2" key="1">
    <citation type="journal article" date="2020" name="Fungal Divers.">
        <title>Resolving the Mortierellaceae phylogeny through synthesis of multi-gene phylogenetics and phylogenomics.</title>
        <authorList>
            <person name="Vandepol N."/>
            <person name="Liber J."/>
            <person name="Desiro A."/>
            <person name="Na H."/>
            <person name="Kennedy M."/>
            <person name="Barry K."/>
            <person name="Grigoriev I.V."/>
            <person name="Miller A.N."/>
            <person name="O'Donnell K."/>
            <person name="Stajich J.E."/>
            <person name="Bonito G."/>
        </authorList>
    </citation>
    <scope>NUCLEOTIDE SEQUENCE</scope>
    <source>
        <strain evidence="2">CK1249</strain>
    </source>
</reference>
<keyword evidence="3" id="KW-1185">Reference proteome</keyword>